<dbReference type="AlphaFoldDB" id="A0A8E0FT81"/>
<sequence length="83" mass="9262">MNIFEQTPPNRRRYGLAAFIGLIAGVVSAFVKWGAEVPLPPRSPVDMFNAACGPESLIRLQAKLIARVIFSIHRIFFFETGWG</sequence>
<keyword evidence="1" id="KW-0812">Transmembrane</keyword>
<gene>
    <name evidence="2" type="ORF">EC970246_4240</name>
</gene>
<proteinExistence type="predicted"/>
<evidence type="ECO:0000313" key="2">
    <source>
        <dbReference type="EMBL" id="EIG95287.1"/>
    </source>
</evidence>
<organism evidence="2 3">
    <name type="scientific">Escherichia coli 97.0246</name>
    <dbReference type="NCBI Taxonomy" id="869670"/>
    <lineage>
        <taxon>Bacteria</taxon>
        <taxon>Pseudomonadati</taxon>
        <taxon>Pseudomonadota</taxon>
        <taxon>Gammaproteobacteria</taxon>
        <taxon>Enterobacterales</taxon>
        <taxon>Enterobacteriaceae</taxon>
        <taxon>Escherichia</taxon>
    </lineage>
</organism>
<evidence type="ECO:0000313" key="3">
    <source>
        <dbReference type="Proteomes" id="UP000004454"/>
    </source>
</evidence>
<feature type="transmembrane region" description="Helical" evidence="1">
    <location>
        <begin position="14"/>
        <end position="35"/>
    </location>
</feature>
<comment type="caution">
    <text evidence="2">The sequence shown here is derived from an EMBL/GenBank/DDBJ whole genome shotgun (WGS) entry which is preliminary data.</text>
</comment>
<dbReference type="Proteomes" id="UP000004454">
    <property type="component" value="Unassembled WGS sequence"/>
</dbReference>
<reference evidence="2 3" key="1">
    <citation type="submission" date="2011-12" db="EMBL/GenBank/DDBJ databases">
        <authorList>
            <person name="Brinkac L."/>
            <person name="Radune D."/>
            <person name="Sanka R."/>
            <person name="Selengut J."/>
            <person name="DebRoy C."/>
            <person name="Feng P."/>
            <person name="Fratamico P.M."/>
            <person name="Kapur V."/>
            <person name="Kariyawasam S."/>
            <person name="Losada L."/>
            <person name="Nierman W.C."/>
            <person name="Nelson K."/>
        </authorList>
    </citation>
    <scope>NUCLEOTIDE SEQUENCE [LARGE SCALE GENOMIC DNA]</scope>
    <source>
        <strain evidence="2 3">97.0246</strain>
    </source>
</reference>
<evidence type="ECO:0000256" key="1">
    <source>
        <dbReference type="SAM" id="Phobius"/>
    </source>
</evidence>
<keyword evidence="1" id="KW-1133">Transmembrane helix</keyword>
<keyword evidence="1" id="KW-0472">Membrane</keyword>
<protein>
    <submittedName>
        <fullName evidence="2">Uncharacterized protein</fullName>
    </submittedName>
</protein>
<dbReference type="EMBL" id="AEZJ02000007">
    <property type="protein sequence ID" value="EIG95287.1"/>
    <property type="molecule type" value="Genomic_DNA"/>
</dbReference>
<accession>A0A8E0FT81</accession>
<name>A0A8E0FT81_ECOLX</name>